<organism evidence="2 3">
    <name type="scientific">Exilibacterium tricleocarpae</name>
    <dbReference type="NCBI Taxonomy" id="2591008"/>
    <lineage>
        <taxon>Bacteria</taxon>
        <taxon>Pseudomonadati</taxon>
        <taxon>Pseudomonadota</taxon>
        <taxon>Gammaproteobacteria</taxon>
        <taxon>Cellvibrionales</taxon>
        <taxon>Cellvibrionaceae</taxon>
        <taxon>Exilibacterium</taxon>
    </lineage>
</organism>
<dbReference type="EMBL" id="VHSG01000043">
    <property type="protein sequence ID" value="TQV66165.1"/>
    <property type="molecule type" value="Genomic_DNA"/>
</dbReference>
<comment type="caution">
    <text evidence="2">The sequence shown here is derived from an EMBL/GenBank/DDBJ whole genome shotgun (WGS) entry which is preliminary data.</text>
</comment>
<reference evidence="2 3" key="1">
    <citation type="submission" date="2019-06" db="EMBL/GenBank/DDBJ databases">
        <title>Whole genome sequence for Cellvibrionaceae sp. R142.</title>
        <authorList>
            <person name="Wang G."/>
        </authorList>
    </citation>
    <scope>NUCLEOTIDE SEQUENCE [LARGE SCALE GENOMIC DNA]</scope>
    <source>
        <strain evidence="2 3">R142</strain>
    </source>
</reference>
<accession>A0A545SMG3</accession>
<keyword evidence="1" id="KW-0732">Signal</keyword>
<feature type="signal peptide" evidence="1">
    <location>
        <begin position="1"/>
        <end position="26"/>
    </location>
</feature>
<dbReference type="AlphaFoldDB" id="A0A545SMG3"/>
<evidence type="ECO:0000313" key="3">
    <source>
        <dbReference type="Proteomes" id="UP000319732"/>
    </source>
</evidence>
<keyword evidence="3" id="KW-1185">Reference proteome</keyword>
<evidence type="ECO:0000256" key="1">
    <source>
        <dbReference type="SAM" id="SignalP"/>
    </source>
</evidence>
<protein>
    <submittedName>
        <fullName evidence="2">Uncharacterized protein</fullName>
    </submittedName>
</protein>
<feature type="chain" id="PRO_5022145348" evidence="1">
    <location>
        <begin position="27"/>
        <end position="201"/>
    </location>
</feature>
<gene>
    <name evidence="2" type="ORF">FKG94_27465</name>
</gene>
<dbReference type="RefSeq" id="WP_142930161.1">
    <property type="nucleotide sequence ID" value="NZ_ML660118.1"/>
</dbReference>
<sequence length="201" mass="21871">MNTAVKRCFLRLGVACLTILSLSAYAESTQVAQVGAYGADGKIELLSDRFLKEFPNGRPIAEISVVNVGGYLHLSRKGFAGEQGCRVERIQLVDAQRTPLVAGSDPAEGGGAFIISAYPTELIGCKDDGCHALRNVPPWPQSAICDNTEASDGKCACHINRGFGIEIIRDGLFCLDLREIMISNLLYWMKAPWVSDETIYE</sequence>
<proteinExistence type="predicted"/>
<evidence type="ECO:0000313" key="2">
    <source>
        <dbReference type="EMBL" id="TQV66165.1"/>
    </source>
</evidence>
<dbReference type="Proteomes" id="UP000319732">
    <property type="component" value="Unassembled WGS sequence"/>
</dbReference>
<name>A0A545SMG3_9GAMM</name>